<evidence type="ECO:0000313" key="2">
    <source>
        <dbReference type="EMBL" id="KAK6641560.1"/>
    </source>
</evidence>
<keyword evidence="3" id="KW-1185">Reference proteome</keyword>
<dbReference type="Proteomes" id="UP001359485">
    <property type="component" value="Unassembled WGS sequence"/>
</dbReference>
<dbReference type="EMBL" id="JAWJWF010000001">
    <property type="protein sequence ID" value="KAK6641560.1"/>
    <property type="molecule type" value="Genomic_DNA"/>
</dbReference>
<name>A0ABR1BFW7_POLSC</name>
<organism evidence="2 3">
    <name type="scientific">Polyplax serrata</name>
    <name type="common">Common mouse louse</name>
    <dbReference type="NCBI Taxonomy" id="468196"/>
    <lineage>
        <taxon>Eukaryota</taxon>
        <taxon>Metazoa</taxon>
        <taxon>Ecdysozoa</taxon>
        <taxon>Arthropoda</taxon>
        <taxon>Hexapoda</taxon>
        <taxon>Insecta</taxon>
        <taxon>Pterygota</taxon>
        <taxon>Neoptera</taxon>
        <taxon>Paraneoptera</taxon>
        <taxon>Psocodea</taxon>
        <taxon>Troctomorpha</taxon>
        <taxon>Phthiraptera</taxon>
        <taxon>Anoplura</taxon>
        <taxon>Polyplacidae</taxon>
        <taxon>Polyplax</taxon>
    </lineage>
</organism>
<proteinExistence type="predicted"/>
<dbReference type="InterPro" id="IPR056801">
    <property type="entry name" value="SBSPON_C"/>
</dbReference>
<evidence type="ECO:0000259" key="1">
    <source>
        <dbReference type="Pfam" id="PF25031"/>
    </source>
</evidence>
<comment type="caution">
    <text evidence="2">The sequence shown here is derived from an EMBL/GenBank/DDBJ whole genome shotgun (WGS) entry which is preliminary data.</text>
</comment>
<protein>
    <recommendedName>
        <fullName evidence="1">SBSPON-like C-terminal domain-containing protein</fullName>
    </recommendedName>
</protein>
<dbReference type="Pfam" id="PF25031">
    <property type="entry name" value="SBSPON_C"/>
    <property type="match status" value="1"/>
</dbReference>
<gene>
    <name evidence="2" type="ORF">RUM44_013273</name>
</gene>
<evidence type="ECO:0000313" key="3">
    <source>
        <dbReference type="Proteomes" id="UP001359485"/>
    </source>
</evidence>
<feature type="domain" description="SBSPON-like C-terminal" evidence="1">
    <location>
        <begin position="68"/>
        <end position="137"/>
    </location>
</feature>
<reference evidence="2 3" key="1">
    <citation type="submission" date="2023-09" db="EMBL/GenBank/DDBJ databases">
        <title>Genomes of two closely related lineages of the louse Polyplax serrata with different host specificities.</title>
        <authorList>
            <person name="Martinu J."/>
            <person name="Tarabai H."/>
            <person name="Stefka J."/>
            <person name="Hypsa V."/>
        </authorList>
    </citation>
    <scope>NUCLEOTIDE SEQUENCE [LARGE SCALE GENOMIC DNA]</scope>
    <source>
        <strain evidence="2">98ZLc_SE</strain>
    </source>
</reference>
<sequence>MTFSPQRYCVKFEVMKTSSACKRESNFSSLHDAVREKRFWKELFVNWKTDFPEMARVTNDYHLLLPLWFFFAFLSPDILNTIISCMTVCVRCEEAAMRESRKELPRCPGHGVEGRTTRWQALSAPHCRGKWVRIESQLIDSKSDENVKCELCPKGSQFIFV</sequence>
<accession>A0ABR1BFW7</accession>